<dbReference type="SUPFAM" id="SSF52402">
    <property type="entry name" value="Adenine nucleotide alpha hydrolases-like"/>
    <property type="match status" value="1"/>
</dbReference>
<dbReference type="Proteomes" id="UP000318199">
    <property type="component" value="Unassembled WGS sequence"/>
</dbReference>
<sequence length="146" mass="14997">MFKHILLATDGSAASESAARSAVSLARIHGARLTAVFVVDPFPYLGIANTNPMGLHAYLSAARDHAAAAHARVMALCAEPGPAVDLQLRLLEDVTAAKGILAAAKDEGTDLIVAGSHGRSGLDRMLLGSVAGKLVSLSPVPVLIVR</sequence>
<feature type="domain" description="UspA" evidence="2">
    <location>
        <begin position="1"/>
        <end position="146"/>
    </location>
</feature>
<dbReference type="EMBL" id="VOBQ01000003">
    <property type="protein sequence ID" value="TWO72714.1"/>
    <property type="molecule type" value="Genomic_DNA"/>
</dbReference>
<gene>
    <name evidence="3" type="ORF">FN976_04070</name>
</gene>
<dbReference type="InterPro" id="IPR006016">
    <property type="entry name" value="UspA"/>
</dbReference>
<dbReference type="PANTHER" id="PTHR46268">
    <property type="entry name" value="STRESS RESPONSE PROTEIN NHAX"/>
    <property type="match status" value="1"/>
</dbReference>
<keyword evidence="4" id="KW-1185">Reference proteome</keyword>
<dbReference type="RefSeq" id="WP_145891237.1">
    <property type="nucleotide sequence ID" value="NZ_VOBQ01000003.1"/>
</dbReference>
<accession>A0A562ZX49</accession>
<dbReference type="InterPro" id="IPR006015">
    <property type="entry name" value="Universal_stress_UspA"/>
</dbReference>
<evidence type="ECO:0000256" key="1">
    <source>
        <dbReference type="ARBA" id="ARBA00008791"/>
    </source>
</evidence>
<dbReference type="PANTHER" id="PTHR46268:SF15">
    <property type="entry name" value="UNIVERSAL STRESS PROTEIN HP_0031"/>
    <property type="match status" value="1"/>
</dbReference>
<evidence type="ECO:0000313" key="3">
    <source>
        <dbReference type="EMBL" id="TWO72714.1"/>
    </source>
</evidence>
<comment type="caution">
    <text evidence="3">The sequence shown here is derived from an EMBL/GenBank/DDBJ whole genome shotgun (WGS) entry which is preliminary data.</text>
</comment>
<dbReference type="Gene3D" id="3.40.50.620">
    <property type="entry name" value="HUPs"/>
    <property type="match status" value="1"/>
</dbReference>
<dbReference type="PRINTS" id="PR01438">
    <property type="entry name" value="UNVRSLSTRESS"/>
</dbReference>
<dbReference type="CDD" id="cd00293">
    <property type="entry name" value="USP-like"/>
    <property type="match status" value="1"/>
</dbReference>
<dbReference type="OrthoDB" id="5295044at2"/>
<proteinExistence type="inferred from homology"/>
<protein>
    <submittedName>
        <fullName evidence="3">Universal stress protein</fullName>
    </submittedName>
</protein>
<comment type="similarity">
    <text evidence="1">Belongs to the universal stress protein A family.</text>
</comment>
<dbReference type="InterPro" id="IPR014729">
    <property type="entry name" value="Rossmann-like_a/b/a_fold"/>
</dbReference>
<reference evidence="3 4" key="1">
    <citation type="submission" date="2019-07" db="EMBL/GenBank/DDBJ databases">
        <title>Caenimonas sedimenti sp. nov., isolated from activated sludge.</title>
        <authorList>
            <person name="Xu J."/>
        </authorList>
    </citation>
    <scope>NUCLEOTIDE SEQUENCE [LARGE SCALE GENOMIC DNA]</scope>
    <source>
        <strain evidence="3 4">HX-9-20</strain>
    </source>
</reference>
<evidence type="ECO:0000313" key="4">
    <source>
        <dbReference type="Proteomes" id="UP000318199"/>
    </source>
</evidence>
<dbReference type="Pfam" id="PF00582">
    <property type="entry name" value="Usp"/>
    <property type="match status" value="1"/>
</dbReference>
<evidence type="ECO:0000259" key="2">
    <source>
        <dbReference type="Pfam" id="PF00582"/>
    </source>
</evidence>
<dbReference type="AlphaFoldDB" id="A0A562ZX49"/>
<organism evidence="3 4">
    <name type="scientific">Caenimonas sedimenti</name>
    <dbReference type="NCBI Taxonomy" id="2596921"/>
    <lineage>
        <taxon>Bacteria</taxon>
        <taxon>Pseudomonadati</taxon>
        <taxon>Pseudomonadota</taxon>
        <taxon>Betaproteobacteria</taxon>
        <taxon>Burkholderiales</taxon>
        <taxon>Comamonadaceae</taxon>
        <taxon>Caenimonas</taxon>
    </lineage>
</organism>
<name>A0A562ZX49_9BURK</name>